<feature type="domain" description="Type I restriction modification DNA specificity" evidence="4">
    <location>
        <begin position="289"/>
        <end position="402"/>
    </location>
</feature>
<dbReference type="PANTHER" id="PTHR30408">
    <property type="entry name" value="TYPE-1 RESTRICTION ENZYME ECOKI SPECIFICITY PROTEIN"/>
    <property type="match status" value="1"/>
</dbReference>
<evidence type="ECO:0000313" key="6">
    <source>
        <dbReference type="Proteomes" id="UP001155587"/>
    </source>
</evidence>
<dbReference type="InterPro" id="IPR052021">
    <property type="entry name" value="Type-I_RS_S_subunit"/>
</dbReference>
<dbReference type="PANTHER" id="PTHR30408:SF12">
    <property type="entry name" value="TYPE I RESTRICTION ENZYME MJAVIII SPECIFICITY SUBUNIT"/>
    <property type="match status" value="1"/>
</dbReference>
<keyword evidence="2" id="KW-0680">Restriction system</keyword>
<accession>A0A9X3CMA8</accession>
<feature type="domain" description="Type I restriction modification DNA specificity" evidence="4">
    <location>
        <begin position="16"/>
        <end position="190"/>
    </location>
</feature>
<keyword evidence="6" id="KW-1185">Reference proteome</keyword>
<organism evidence="5 6">
    <name type="scientific">Vibrio qingdaonensis</name>
    <dbReference type="NCBI Taxonomy" id="2829491"/>
    <lineage>
        <taxon>Bacteria</taxon>
        <taxon>Pseudomonadati</taxon>
        <taxon>Pseudomonadota</taxon>
        <taxon>Gammaproteobacteria</taxon>
        <taxon>Vibrionales</taxon>
        <taxon>Vibrionaceae</taxon>
        <taxon>Vibrio</taxon>
    </lineage>
</organism>
<keyword evidence="5" id="KW-0255">Endonuclease</keyword>
<evidence type="ECO:0000256" key="1">
    <source>
        <dbReference type="ARBA" id="ARBA00010923"/>
    </source>
</evidence>
<keyword evidence="3" id="KW-0238">DNA-binding</keyword>
<keyword evidence="5" id="KW-0378">Hydrolase</keyword>
<comment type="similarity">
    <text evidence="1">Belongs to the type-I restriction system S methylase family.</text>
</comment>
<dbReference type="Gene3D" id="1.10.287.1120">
    <property type="entry name" value="Bipartite methylase S protein"/>
    <property type="match status" value="1"/>
</dbReference>
<dbReference type="InterPro" id="IPR000055">
    <property type="entry name" value="Restrct_endonuc_typeI_TRD"/>
</dbReference>
<dbReference type="InterPro" id="IPR044946">
    <property type="entry name" value="Restrct_endonuc_typeI_TRD_sf"/>
</dbReference>
<sequence>MEKKVPEIRFAGFGGKWEEKELGTDVTDIIGGGTPSTSVSEFWDGDIDWYSPTEIGDNVYAEGSQKKITALGLKSSSAKILPAGRTVLFTSRAGIGDMAILTKPGSTNQGFQSFVIKEGFSPYFIYSSGKQIKEFALKHASGSTFLEISGKQLGRMEILIPCEKEQAAIGNYFQKLDALINQHQQKHDKLSSLKNAMLVKMFPKQGETVPEIRFKGFSGKWEDIGLLESIERVIDFRGRTPKKLGLDWSPSGYRALSALNVKQGYIDFSIDPHFGDQELYDKWMSGSELHQGQVLFTTEAPMGNVAQVPNADKYILSQRTIAFVVKPKVITDAFLAVLLRSSKVFRELSALSSGGTAKGVSQKALANLNVLIPSDLDEQTAIGNYFQKLDTLINQHQQQITKLTNIKQACLSKMFV</sequence>
<evidence type="ECO:0000256" key="3">
    <source>
        <dbReference type="ARBA" id="ARBA00023125"/>
    </source>
</evidence>
<dbReference type="EC" id="3.1.21.-" evidence="5"/>
<keyword evidence="5" id="KW-0540">Nuclease</keyword>
<dbReference type="Gene3D" id="3.90.220.20">
    <property type="entry name" value="DNA methylase specificity domains"/>
    <property type="match status" value="2"/>
</dbReference>
<dbReference type="GO" id="GO:0016787">
    <property type="term" value="F:hydrolase activity"/>
    <property type="evidence" value="ECO:0007669"/>
    <property type="project" value="UniProtKB-KW"/>
</dbReference>
<dbReference type="GO" id="GO:0009307">
    <property type="term" value="P:DNA restriction-modification system"/>
    <property type="evidence" value="ECO:0007669"/>
    <property type="project" value="UniProtKB-KW"/>
</dbReference>
<dbReference type="GO" id="GO:0004519">
    <property type="term" value="F:endonuclease activity"/>
    <property type="evidence" value="ECO:0007669"/>
    <property type="project" value="UniProtKB-KW"/>
</dbReference>
<proteinExistence type="inferred from homology"/>
<dbReference type="EMBL" id="JAKRRY010000009">
    <property type="protein sequence ID" value="MCW8346079.1"/>
    <property type="molecule type" value="Genomic_DNA"/>
</dbReference>
<name>A0A9X3CMA8_9VIBR</name>
<protein>
    <submittedName>
        <fullName evidence="5">Restriction endonuclease subunit S</fullName>
        <ecNumber evidence="5">3.1.21.-</ecNumber>
    </submittedName>
</protein>
<dbReference type="CDD" id="cd17273">
    <property type="entry name" value="RMtype1_S_EcoJA69PI-TRD1-CR1_like"/>
    <property type="match status" value="1"/>
</dbReference>
<dbReference type="GO" id="GO:0003677">
    <property type="term" value="F:DNA binding"/>
    <property type="evidence" value="ECO:0007669"/>
    <property type="project" value="UniProtKB-KW"/>
</dbReference>
<reference evidence="5" key="1">
    <citation type="submission" date="2022-02" db="EMBL/GenBank/DDBJ databases">
        <title>Vibrio sp. nov, a new bacterium isolated from seawater.</title>
        <authorList>
            <person name="Yuan Y."/>
        </authorList>
    </citation>
    <scope>NUCLEOTIDE SEQUENCE</scope>
    <source>
        <strain evidence="5">ZSDZ65</strain>
    </source>
</reference>
<evidence type="ECO:0000259" key="4">
    <source>
        <dbReference type="Pfam" id="PF01420"/>
    </source>
</evidence>
<evidence type="ECO:0000256" key="2">
    <source>
        <dbReference type="ARBA" id="ARBA00022747"/>
    </source>
</evidence>
<dbReference type="Proteomes" id="UP001155587">
    <property type="component" value="Unassembled WGS sequence"/>
</dbReference>
<dbReference type="RefSeq" id="WP_265674476.1">
    <property type="nucleotide sequence ID" value="NZ_JAKRRY010000009.1"/>
</dbReference>
<comment type="caution">
    <text evidence="5">The sequence shown here is derived from an EMBL/GenBank/DDBJ whole genome shotgun (WGS) entry which is preliminary data.</text>
</comment>
<dbReference type="SUPFAM" id="SSF116734">
    <property type="entry name" value="DNA methylase specificity domain"/>
    <property type="match status" value="2"/>
</dbReference>
<dbReference type="AlphaFoldDB" id="A0A9X3CMA8"/>
<gene>
    <name evidence="5" type="ORF">MD535_08675</name>
</gene>
<dbReference type="Pfam" id="PF01420">
    <property type="entry name" value="Methylase_S"/>
    <property type="match status" value="2"/>
</dbReference>
<evidence type="ECO:0000313" key="5">
    <source>
        <dbReference type="EMBL" id="MCW8346079.1"/>
    </source>
</evidence>